<dbReference type="RefSeq" id="XP_023944783.2">
    <property type="nucleotide sequence ID" value="XM_024089015.2"/>
</dbReference>
<protein>
    <submittedName>
        <fullName evidence="3">Uncharacterized protein LOC112050694</fullName>
    </submittedName>
</protein>
<feature type="chain" id="PRO_5047398080" evidence="1">
    <location>
        <begin position="18"/>
        <end position="173"/>
    </location>
</feature>
<dbReference type="AlphaFoldDB" id="A0A6J1NIM1"/>
<evidence type="ECO:0000313" key="3">
    <source>
        <dbReference type="RefSeq" id="XP_023944783.2"/>
    </source>
</evidence>
<dbReference type="OrthoDB" id="7434675at2759"/>
<feature type="signal peptide" evidence="1">
    <location>
        <begin position="1"/>
        <end position="17"/>
    </location>
</feature>
<sequence>MMLRSFIIGLLILAVKSFPINEEINQNIEANTPIENDLNTKNVEEIKKALDDVTYVQNFKNMMADYVKSQYNNLTHHEMDSIKEYLEEFCIKFASDLKDIIENGVTFERDTINDGLPDSTFENVRDCIKTELPGMDENTADRITYVLRKNLFLTRQKIDRIINDSKFSAIENS</sequence>
<name>A0A6J1NIM1_BICAN</name>
<dbReference type="Proteomes" id="UP001652582">
    <property type="component" value="Chromosome 27"/>
</dbReference>
<dbReference type="GeneID" id="112050694"/>
<organism evidence="2 3">
    <name type="scientific">Bicyclus anynana</name>
    <name type="common">Squinting bush brown butterfly</name>
    <dbReference type="NCBI Taxonomy" id="110368"/>
    <lineage>
        <taxon>Eukaryota</taxon>
        <taxon>Metazoa</taxon>
        <taxon>Ecdysozoa</taxon>
        <taxon>Arthropoda</taxon>
        <taxon>Hexapoda</taxon>
        <taxon>Insecta</taxon>
        <taxon>Pterygota</taxon>
        <taxon>Neoptera</taxon>
        <taxon>Endopterygota</taxon>
        <taxon>Lepidoptera</taxon>
        <taxon>Glossata</taxon>
        <taxon>Ditrysia</taxon>
        <taxon>Papilionoidea</taxon>
        <taxon>Nymphalidae</taxon>
        <taxon>Satyrinae</taxon>
        <taxon>Satyrini</taxon>
        <taxon>Mycalesina</taxon>
        <taxon>Bicyclus</taxon>
    </lineage>
</organism>
<dbReference type="KEGG" id="bany:112050694"/>
<evidence type="ECO:0000256" key="1">
    <source>
        <dbReference type="SAM" id="SignalP"/>
    </source>
</evidence>
<accession>A0A6J1NIM1</accession>
<proteinExistence type="predicted"/>
<evidence type="ECO:0000313" key="2">
    <source>
        <dbReference type="Proteomes" id="UP001652582"/>
    </source>
</evidence>
<keyword evidence="2" id="KW-1185">Reference proteome</keyword>
<reference evidence="3" key="1">
    <citation type="submission" date="2025-08" db="UniProtKB">
        <authorList>
            <consortium name="RefSeq"/>
        </authorList>
    </citation>
    <scope>IDENTIFICATION</scope>
</reference>
<keyword evidence="1" id="KW-0732">Signal</keyword>
<gene>
    <name evidence="3" type="primary">LOC112050694</name>
</gene>